<dbReference type="FunFam" id="3.40.50.880:FF:000015">
    <property type="entry name" value="Protein DJ-1 homolog C"/>
    <property type="match status" value="1"/>
</dbReference>
<dbReference type="Pfam" id="PF01965">
    <property type="entry name" value="DJ-1_PfpI"/>
    <property type="match status" value="1"/>
</dbReference>
<dbReference type="PANTHER" id="PTHR48094:SF12">
    <property type="entry name" value="PARKINSON DISEASE PROTEIN 7 HOMOLOG"/>
    <property type="match status" value="1"/>
</dbReference>
<evidence type="ECO:0000313" key="3">
    <source>
        <dbReference type="EMBL" id="ETW05995.1"/>
    </source>
</evidence>
<dbReference type="eggNOG" id="KOG2764">
    <property type="taxonomic scope" value="Eukaryota"/>
</dbReference>
<feature type="domain" description="DJ-1/PfpI" evidence="2">
    <location>
        <begin position="26"/>
        <end position="189"/>
    </location>
</feature>
<dbReference type="VEuPathDB" id="FungiDB:H310_03614"/>
<dbReference type="InterPro" id="IPR029062">
    <property type="entry name" value="Class_I_gatase-like"/>
</dbReference>
<dbReference type="InterPro" id="IPR002818">
    <property type="entry name" value="DJ-1/PfpI"/>
</dbReference>
<dbReference type="STRING" id="157072.A0A024UIJ0"/>
<gene>
    <name evidence="3" type="ORF">H310_03614</name>
</gene>
<reference evidence="3" key="1">
    <citation type="submission" date="2013-12" db="EMBL/GenBank/DDBJ databases">
        <title>The Genome Sequence of Aphanomyces invadans NJM9701.</title>
        <authorList>
            <consortium name="The Broad Institute Genomics Platform"/>
            <person name="Russ C."/>
            <person name="Tyler B."/>
            <person name="van West P."/>
            <person name="Dieguez-Uribeondo J."/>
            <person name="Young S.K."/>
            <person name="Zeng Q."/>
            <person name="Gargeya S."/>
            <person name="Fitzgerald M."/>
            <person name="Abouelleil A."/>
            <person name="Alvarado L."/>
            <person name="Chapman S.B."/>
            <person name="Gainer-Dewar J."/>
            <person name="Goldberg J."/>
            <person name="Griggs A."/>
            <person name="Gujja S."/>
            <person name="Hansen M."/>
            <person name="Howarth C."/>
            <person name="Imamovic A."/>
            <person name="Ireland A."/>
            <person name="Larimer J."/>
            <person name="McCowan C."/>
            <person name="Murphy C."/>
            <person name="Pearson M."/>
            <person name="Poon T.W."/>
            <person name="Priest M."/>
            <person name="Roberts A."/>
            <person name="Saif S."/>
            <person name="Shea T."/>
            <person name="Sykes S."/>
            <person name="Wortman J."/>
            <person name="Nusbaum C."/>
            <person name="Birren B."/>
        </authorList>
    </citation>
    <scope>NUCLEOTIDE SEQUENCE [LARGE SCALE GENOMIC DNA]</scope>
    <source>
        <strain evidence="3">NJM9701</strain>
    </source>
</reference>
<dbReference type="SUPFAM" id="SSF52317">
    <property type="entry name" value="Class I glutamine amidotransferase-like"/>
    <property type="match status" value="1"/>
</dbReference>
<accession>A0A024UIJ0</accession>
<dbReference type="EMBL" id="KI913956">
    <property type="protein sequence ID" value="ETW05995.1"/>
    <property type="molecule type" value="Genomic_DNA"/>
</dbReference>
<dbReference type="AlphaFoldDB" id="A0A024UIJ0"/>
<protein>
    <recommendedName>
        <fullName evidence="2">DJ-1/PfpI domain-containing protein</fullName>
    </recommendedName>
</protein>
<dbReference type="InterPro" id="IPR006287">
    <property type="entry name" value="DJ-1"/>
</dbReference>
<evidence type="ECO:0000259" key="2">
    <source>
        <dbReference type="Pfam" id="PF01965"/>
    </source>
</evidence>
<name>A0A024UIJ0_9STRA</name>
<organism evidence="3">
    <name type="scientific">Aphanomyces invadans</name>
    <dbReference type="NCBI Taxonomy" id="157072"/>
    <lineage>
        <taxon>Eukaryota</taxon>
        <taxon>Sar</taxon>
        <taxon>Stramenopiles</taxon>
        <taxon>Oomycota</taxon>
        <taxon>Saprolegniomycetes</taxon>
        <taxon>Saprolegniales</taxon>
        <taxon>Verrucalvaceae</taxon>
        <taxon>Aphanomyces</taxon>
    </lineage>
</organism>
<dbReference type="Gene3D" id="3.40.50.880">
    <property type="match status" value="1"/>
</dbReference>
<proteinExistence type="predicted"/>
<evidence type="ECO:0000256" key="1">
    <source>
        <dbReference type="ARBA" id="ARBA00022737"/>
    </source>
</evidence>
<dbReference type="GeneID" id="20080664"/>
<dbReference type="InterPro" id="IPR050325">
    <property type="entry name" value="Prot/Nucl_acid_deglycase"/>
</dbReference>
<dbReference type="CDD" id="cd03135">
    <property type="entry name" value="GATase1_DJ-1"/>
    <property type="match status" value="1"/>
</dbReference>
<dbReference type="GO" id="GO:0005737">
    <property type="term" value="C:cytoplasm"/>
    <property type="evidence" value="ECO:0007669"/>
    <property type="project" value="UniProtKB-ARBA"/>
</dbReference>
<dbReference type="RefSeq" id="XP_008865772.1">
    <property type="nucleotide sequence ID" value="XM_008867550.1"/>
</dbReference>
<dbReference type="GO" id="GO:1903189">
    <property type="term" value="P:glyoxal metabolic process"/>
    <property type="evidence" value="ECO:0007669"/>
    <property type="project" value="TreeGrafter"/>
</dbReference>
<sequence length="214" mass="22973">MELARKMMRFRLAHWTHRSRMVAPTALIPVANGSEEIETVSLQDVLVRGGVQVTLAAVGGDEHNVVKMSRGLHIKADVAIGECTDLDFDLIVLPGGMPGAAHLRDCPDLIDMLRHQKRMGKWYGAICAAPAVVLHHHELLPTGPVTSYPSFEGKMPGAEYSSDRVVVTSNCVTSRGPATAMEMGVTLVQLLCGNEIAAAVAGGLLWNEPKDASQ</sequence>
<dbReference type="OrthoDB" id="543156at2759"/>
<dbReference type="NCBIfam" id="TIGR01383">
    <property type="entry name" value="not_thiJ"/>
    <property type="match status" value="1"/>
</dbReference>
<dbReference type="PANTHER" id="PTHR48094">
    <property type="entry name" value="PROTEIN/NUCLEIC ACID DEGLYCASE DJ-1-RELATED"/>
    <property type="match status" value="1"/>
</dbReference>
<keyword evidence="1" id="KW-0677">Repeat</keyword>